<dbReference type="AlphaFoldDB" id="E5AER9"/>
<dbReference type="GO" id="GO:0032259">
    <property type="term" value="P:methylation"/>
    <property type="evidence" value="ECO:0007669"/>
    <property type="project" value="UniProtKB-KW"/>
</dbReference>
<keyword evidence="1" id="KW-0472">Membrane</keyword>
<dbReference type="HOGENOM" id="CLU_001570_14_0_1"/>
<dbReference type="GO" id="GO:0020037">
    <property type="term" value="F:heme binding"/>
    <property type="evidence" value="ECO:0007669"/>
    <property type="project" value="InterPro"/>
</dbReference>
<organism evidence="2 3">
    <name type="scientific">Leptosphaeria maculans (strain JN3 / isolate v23.1.3 / race Av1-4-5-6-7-8)</name>
    <name type="common">Blackleg fungus</name>
    <name type="synonym">Phoma lingam</name>
    <dbReference type="NCBI Taxonomy" id="985895"/>
    <lineage>
        <taxon>Eukaryota</taxon>
        <taxon>Fungi</taxon>
        <taxon>Dikarya</taxon>
        <taxon>Ascomycota</taxon>
        <taxon>Pezizomycotina</taxon>
        <taxon>Dothideomycetes</taxon>
        <taxon>Pleosporomycetidae</taxon>
        <taxon>Pleosporales</taxon>
        <taxon>Pleosporineae</taxon>
        <taxon>Leptosphaeriaceae</taxon>
        <taxon>Plenodomus</taxon>
        <taxon>Plenodomus lingam/Leptosphaeria maculans species complex</taxon>
    </lineage>
</organism>
<dbReference type="OMA" id="WHTRNTF"/>
<dbReference type="VEuPathDB" id="FungiDB:LEMA_P004950.1"/>
<dbReference type="PANTHER" id="PTHR24305:SF229">
    <property type="entry name" value="P450, PUTATIVE (EUROFUNG)-RELATED"/>
    <property type="match status" value="1"/>
</dbReference>
<keyword evidence="1" id="KW-0812">Transmembrane</keyword>
<sequence>MAVFPETGLYFPASTWLTTIIPAAILLYWTAWLIYTRTLHPLASIPGPFWASLSRTWYMYRIYAGDMHDVQRRLHERYGPIVRLAPDEVSTTDVSAIPKIYRHQRPLRKTDFYAVWGGSSISKQLDTFSQPDERLHSNYRRIVNPVYTLSNVLNSEVYINKASALFVKRLGEFADRKETIDLGQWLQMYAFDVIGEIFFGDMFGFLEKSEDHGAIIASLDALMPILCVSAIAPTYLRPLIMGSAIVVPAVLNAVKGLDGIRKAAITATRKRMQENAEGVEHRNDMLQQLFNIVHDKGEKVNFTSDEVTLEAYVAMFAGSDTTAIAFRTTFYHLARNRTALAKAQAEIDTALASNRLSSPITYAETTTKLPYTCACIKEAMRLHPSVGLSMQRHAPAEGIQLAGKFIPAGYRLSDGSSVTRRARQWRGIYSFLGPGRGRVLARM</sequence>
<dbReference type="GO" id="GO:0008168">
    <property type="term" value="F:methyltransferase activity"/>
    <property type="evidence" value="ECO:0007669"/>
    <property type="project" value="UniProtKB-KW"/>
</dbReference>
<dbReference type="SUPFAM" id="SSF48264">
    <property type="entry name" value="Cytochrome P450"/>
    <property type="match status" value="1"/>
</dbReference>
<proteinExistence type="predicted"/>
<feature type="transmembrane region" description="Helical" evidence="1">
    <location>
        <begin position="15"/>
        <end position="35"/>
    </location>
</feature>
<keyword evidence="1" id="KW-1133">Transmembrane helix</keyword>
<reference evidence="3" key="1">
    <citation type="journal article" date="2011" name="Nat. Commun.">
        <title>Effector diversification within compartments of the Leptosphaeria maculans genome affected by Repeat-Induced Point mutations.</title>
        <authorList>
            <person name="Rouxel T."/>
            <person name="Grandaubert J."/>
            <person name="Hane J.K."/>
            <person name="Hoede C."/>
            <person name="van de Wouw A.P."/>
            <person name="Couloux A."/>
            <person name="Dominguez V."/>
            <person name="Anthouard V."/>
            <person name="Bally P."/>
            <person name="Bourras S."/>
            <person name="Cozijnsen A.J."/>
            <person name="Ciuffetti L.M."/>
            <person name="Degrave A."/>
            <person name="Dilmaghani A."/>
            <person name="Duret L."/>
            <person name="Fudal I."/>
            <person name="Goodwin S.B."/>
            <person name="Gout L."/>
            <person name="Glaser N."/>
            <person name="Linglin J."/>
            <person name="Kema G.H.J."/>
            <person name="Lapalu N."/>
            <person name="Lawrence C.B."/>
            <person name="May K."/>
            <person name="Meyer M."/>
            <person name="Ollivier B."/>
            <person name="Poulain J."/>
            <person name="Schoch C.L."/>
            <person name="Simon A."/>
            <person name="Spatafora J.W."/>
            <person name="Stachowiak A."/>
            <person name="Turgeon B.G."/>
            <person name="Tyler B.M."/>
            <person name="Vincent D."/>
            <person name="Weissenbach J."/>
            <person name="Amselem J."/>
            <person name="Quesneville H."/>
            <person name="Oliver R.P."/>
            <person name="Wincker P."/>
            <person name="Balesdent M.-H."/>
            <person name="Howlett B.J."/>
        </authorList>
    </citation>
    <scope>NUCLEOTIDE SEQUENCE [LARGE SCALE GENOMIC DNA]</scope>
    <source>
        <strain evidence="3">JN3 / isolate v23.1.3 / race Av1-4-5-6-7-8</strain>
    </source>
</reference>
<dbReference type="InterPro" id="IPR036396">
    <property type="entry name" value="Cyt_P450_sf"/>
</dbReference>
<dbReference type="OrthoDB" id="3934656at2759"/>
<dbReference type="Pfam" id="PF00067">
    <property type="entry name" value="p450"/>
    <property type="match status" value="1"/>
</dbReference>
<protein>
    <submittedName>
        <fullName evidence="2">Similar to cytochrome P450 pisatin demethylase</fullName>
    </submittedName>
</protein>
<dbReference type="PANTHER" id="PTHR24305">
    <property type="entry name" value="CYTOCHROME P450"/>
    <property type="match status" value="1"/>
</dbReference>
<keyword evidence="3" id="KW-1185">Reference proteome</keyword>
<keyword evidence="2" id="KW-0808">Transferase</keyword>
<dbReference type="GO" id="GO:0004497">
    <property type="term" value="F:monooxygenase activity"/>
    <property type="evidence" value="ECO:0007669"/>
    <property type="project" value="InterPro"/>
</dbReference>
<dbReference type="EMBL" id="FP929139">
    <property type="protein sequence ID" value="CBY01708.1"/>
    <property type="molecule type" value="Genomic_DNA"/>
</dbReference>
<dbReference type="Proteomes" id="UP000002668">
    <property type="component" value="Genome"/>
</dbReference>
<accession>E5AER9</accession>
<evidence type="ECO:0000256" key="1">
    <source>
        <dbReference type="SAM" id="Phobius"/>
    </source>
</evidence>
<dbReference type="InterPro" id="IPR001128">
    <property type="entry name" value="Cyt_P450"/>
</dbReference>
<dbReference type="eggNOG" id="KOG0158">
    <property type="taxonomic scope" value="Eukaryota"/>
</dbReference>
<gene>
    <name evidence="2" type="ORF">LEMA_P004950.1</name>
</gene>
<dbReference type="STRING" id="985895.E5AER9"/>
<dbReference type="InterPro" id="IPR050121">
    <property type="entry name" value="Cytochrome_P450_monoxygenase"/>
</dbReference>
<dbReference type="GO" id="GO:0005506">
    <property type="term" value="F:iron ion binding"/>
    <property type="evidence" value="ECO:0007669"/>
    <property type="project" value="InterPro"/>
</dbReference>
<evidence type="ECO:0000313" key="2">
    <source>
        <dbReference type="EMBL" id="CBY01708.1"/>
    </source>
</evidence>
<dbReference type="InParanoid" id="E5AER9"/>
<dbReference type="Gene3D" id="1.10.630.10">
    <property type="entry name" value="Cytochrome P450"/>
    <property type="match status" value="1"/>
</dbReference>
<name>E5AER9_LEPMJ</name>
<dbReference type="GO" id="GO:0016705">
    <property type="term" value="F:oxidoreductase activity, acting on paired donors, with incorporation or reduction of molecular oxygen"/>
    <property type="evidence" value="ECO:0007669"/>
    <property type="project" value="InterPro"/>
</dbReference>
<evidence type="ECO:0000313" key="3">
    <source>
        <dbReference type="Proteomes" id="UP000002668"/>
    </source>
</evidence>
<keyword evidence="2" id="KW-0489">Methyltransferase</keyword>